<evidence type="ECO:0000256" key="1">
    <source>
        <dbReference type="SAM" id="SignalP"/>
    </source>
</evidence>
<gene>
    <name evidence="3" type="ORF">FOF46_05580</name>
</gene>
<reference evidence="3 4" key="1">
    <citation type="submission" date="2019-07" db="EMBL/GenBank/DDBJ databases">
        <title>The draft genome sequence of Aquimarina algiphila M91.</title>
        <authorList>
            <person name="Meng X."/>
        </authorList>
    </citation>
    <scope>NUCLEOTIDE SEQUENCE [LARGE SCALE GENOMIC DNA]</scope>
    <source>
        <strain evidence="3 4">M91</strain>
    </source>
</reference>
<dbReference type="SUPFAM" id="SSF49265">
    <property type="entry name" value="Fibronectin type III"/>
    <property type="match status" value="1"/>
</dbReference>
<keyword evidence="1" id="KW-0732">Signal</keyword>
<feature type="signal peptide" evidence="1">
    <location>
        <begin position="1"/>
        <end position="21"/>
    </location>
</feature>
<dbReference type="RefSeq" id="WP_143915765.1">
    <property type="nucleotide sequence ID" value="NZ_CANMIK010000008.1"/>
</dbReference>
<feature type="chain" id="PRO_5021914948" description="Fibronectin type-III domain-containing protein" evidence="1">
    <location>
        <begin position="22"/>
        <end position="232"/>
    </location>
</feature>
<name>A0A554VP71_9FLAO</name>
<evidence type="ECO:0000313" key="3">
    <source>
        <dbReference type="EMBL" id="TSE10213.1"/>
    </source>
</evidence>
<comment type="caution">
    <text evidence="3">The sequence shown here is derived from an EMBL/GenBank/DDBJ whole genome shotgun (WGS) entry which is preliminary data.</text>
</comment>
<proteinExistence type="predicted"/>
<keyword evidence="4" id="KW-1185">Reference proteome</keyword>
<dbReference type="EMBL" id="VLNR01000008">
    <property type="protein sequence ID" value="TSE10213.1"/>
    <property type="molecule type" value="Genomic_DNA"/>
</dbReference>
<dbReference type="AlphaFoldDB" id="A0A554VP71"/>
<dbReference type="Gene3D" id="2.60.40.10">
    <property type="entry name" value="Immunoglobulins"/>
    <property type="match status" value="2"/>
</dbReference>
<feature type="domain" description="Fibronectin type-III" evidence="2">
    <location>
        <begin position="36"/>
        <end position="134"/>
    </location>
</feature>
<dbReference type="Proteomes" id="UP000318833">
    <property type="component" value="Unassembled WGS sequence"/>
</dbReference>
<dbReference type="InterPro" id="IPR036116">
    <property type="entry name" value="FN3_sf"/>
</dbReference>
<evidence type="ECO:0000313" key="4">
    <source>
        <dbReference type="Proteomes" id="UP000318833"/>
    </source>
</evidence>
<dbReference type="OrthoDB" id="789771at2"/>
<dbReference type="InterPro" id="IPR003961">
    <property type="entry name" value="FN3_dom"/>
</dbReference>
<dbReference type="PROSITE" id="PS50853">
    <property type="entry name" value="FN3"/>
    <property type="match status" value="1"/>
</dbReference>
<protein>
    <recommendedName>
        <fullName evidence="2">Fibronectin type-III domain-containing protein</fullName>
    </recommendedName>
</protein>
<accession>A0A554VP71</accession>
<dbReference type="InterPro" id="IPR013783">
    <property type="entry name" value="Ig-like_fold"/>
</dbReference>
<dbReference type="PROSITE" id="PS51257">
    <property type="entry name" value="PROKAR_LIPOPROTEIN"/>
    <property type="match status" value="1"/>
</dbReference>
<evidence type="ECO:0000259" key="2">
    <source>
        <dbReference type="PROSITE" id="PS50853"/>
    </source>
</evidence>
<organism evidence="3 4">
    <name type="scientific">Aquimarina algiphila</name>
    <dbReference type="NCBI Taxonomy" id="2047982"/>
    <lineage>
        <taxon>Bacteria</taxon>
        <taxon>Pseudomonadati</taxon>
        <taxon>Bacteroidota</taxon>
        <taxon>Flavobacteriia</taxon>
        <taxon>Flavobacteriales</taxon>
        <taxon>Flavobacteriaceae</taxon>
        <taxon>Aquimarina</taxon>
    </lineage>
</organism>
<sequence length="232" mass="26352">MKYIYVFILSTLLLFSCSVEEDESILVESLRDLRLEPTIPSLIYPTNDLVCTNFNLEFDWNRSTSIYKKPLDYVIEITTDRGFENLLFTTTTSETESNFTLEKGTYYFWRVKAKDNKGNESLYSSIQTFITEPEGNTNILPSISSSSTPITGAIVTGNTTTLSWSANDHDADSLVYDVYFGESNPPQLVAENIDVTTLDVQIEANKTYYWRIVAKDDKQGVAIGRVWNFSTQ</sequence>